<dbReference type="HOGENOM" id="CLU_2776191_0_0_1"/>
<reference evidence="2" key="2">
    <citation type="submission" date="2015-01" db="EMBL/GenBank/DDBJ databases">
        <title>Evolutionary Origins and Diversification of the Mycorrhizal Mutualists.</title>
        <authorList>
            <consortium name="DOE Joint Genome Institute"/>
            <consortium name="Mycorrhizal Genomics Consortium"/>
            <person name="Kohler A."/>
            <person name="Kuo A."/>
            <person name="Nagy L.G."/>
            <person name="Floudas D."/>
            <person name="Copeland A."/>
            <person name="Barry K.W."/>
            <person name="Cichocki N."/>
            <person name="Veneault-Fourrey C."/>
            <person name="LaButti K."/>
            <person name="Lindquist E.A."/>
            <person name="Lipzen A."/>
            <person name="Lundell T."/>
            <person name="Morin E."/>
            <person name="Murat C."/>
            <person name="Riley R."/>
            <person name="Ohm R."/>
            <person name="Sun H."/>
            <person name="Tunlid A."/>
            <person name="Henrissat B."/>
            <person name="Grigoriev I.V."/>
            <person name="Hibbett D.S."/>
            <person name="Martin F."/>
        </authorList>
    </citation>
    <scope>NUCLEOTIDE SEQUENCE [LARGE SCALE GENOMIC DNA]</scope>
    <source>
        <strain evidence="2">h7</strain>
    </source>
</reference>
<organism evidence="1 2">
    <name type="scientific">Hebeloma cylindrosporum</name>
    <dbReference type="NCBI Taxonomy" id="76867"/>
    <lineage>
        <taxon>Eukaryota</taxon>
        <taxon>Fungi</taxon>
        <taxon>Dikarya</taxon>
        <taxon>Basidiomycota</taxon>
        <taxon>Agaricomycotina</taxon>
        <taxon>Agaricomycetes</taxon>
        <taxon>Agaricomycetidae</taxon>
        <taxon>Agaricales</taxon>
        <taxon>Agaricineae</taxon>
        <taxon>Hymenogastraceae</taxon>
        <taxon>Hebeloma</taxon>
    </lineage>
</organism>
<dbReference type="AlphaFoldDB" id="A0A0C2Y0F5"/>
<dbReference type="Proteomes" id="UP000053424">
    <property type="component" value="Unassembled WGS sequence"/>
</dbReference>
<gene>
    <name evidence="1" type="ORF">M413DRAFT_33183</name>
</gene>
<reference evidence="1 2" key="1">
    <citation type="submission" date="2014-04" db="EMBL/GenBank/DDBJ databases">
        <authorList>
            <consortium name="DOE Joint Genome Institute"/>
            <person name="Kuo A."/>
            <person name="Gay G."/>
            <person name="Dore J."/>
            <person name="Kohler A."/>
            <person name="Nagy L.G."/>
            <person name="Floudas D."/>
            <person name="Copeland A."/>
            <person name="Barry K.W."/>
            <person name="Cichocki N."/>
            <person name="Veneault-Fourrey C."/>
            <person name="LaButti K."/>
            <person name="Lindquist E.A."/>
            <person name="Lipzen A."/>
            <person name="Lundell T."/>
            <person name="Morin E."/>
            <person name="Murat C."/>
            <person name="Sun H."/>
            <person name="Tunlid A."/>
            <person name="Henrissat B."/>
            <person name="Grigoriev I.V."/>
            <person name="Hibbett D.S."/>
            <person name="Martin F."/>
            <person name="Nordberg H.P."/>
            <person name="Cantor M.N."/>
            <person name="Hua S.X."/>
        </authorList>
    </citation>
    <scope>NUCLEOTIDE SEQUENCE [LARGE SCALE GENOMIC DNA]</scope>
    <source>
        <strain evidence="2">h7</strain>
    </source>
</reference>
<accession>A0A0C2Y0F5</accession>
<evidence type="ECO:0000313" key="1">
    <source>
        <dbReference type="EMBL" id="KIM34582.1"/>
    </source>
</evidence>
<keyword evidence="2" id="KW-1185">Reference proteome</keyword>
<protein>
    <submittedName>
        <fullName evidence="1">Uncharacterized protein</fullName>
    </submittedName>
</protein>
<dbReference type="EMBL" id="KN831933">
    <property type="protein sequence ID" value="KIM34582.1"/>
    <property type="molecule type" value="Genomic_DNA"/>
</dbReference>
<proteinExistence type="predicted"/>
<sequence>MSLYPIHTTNEEYPPNIPTHIHIRLVRSHRSPPLPILTKRTKKPAYSAFQLAAELYETVGDLLCNLPGS</sequence>
<name>A0A0C2Y0F5_HEBCY</name>
<evidence type="ECO:0000313" key="2">
    <source>
        <dbReference type="Proteomes" id="UP000053424"/>
    </source>
</evidence>